<gene>
    <name evidence="4" type="ORF">IAA96_06025</name>
</gene>
<dbReference type="GO" id="GO:0003677">
    <property type="term" value="F:DNA binding"/>
    <property type="evidence" value="ECO:0007669"/>
    <property type="project" value="UniProtKB-KW"/>
</dbReference>
<dbReference type="Pfam" id="PF00589">
    <property type="entry name" value="Phage_integrase"/>
    <property type="match status" value="1"/>
</dbReference>
<proteinExistence type="predicted"/>
<keyword evidence="1" id="KW-0238">DNA-binding</keyword>
<dbReference type="Gene3D" id="1.10.443.10">
    <property type="entry name" value="Intergrase catalytic core"/>
    <property type="match status" value="1"/>
</dbReference>
<keyword evidence="2" id="KW-0233">DNA recombination</keyword>
<dbReference type="PROSITE" id="PS51898">
    <property type="entry name" value="TYR_RECOMBINASE"/>
    <property type="match status" value="1"/>
</dbReference>
<name>A0A9D9HHU8_9SPIR</name>
<reference evidence="4" key="2">
    <citation type="journal article" date="2021" name="PeerJ">
        <title>Extensive microbial diversity within the chicken gut microbiome revealed by metagenomics and culture.</title>
        <authorList>
            <person name="Gilroy R."/>
            <person name="Ravi A."/>
            <person name="Getino M."/>
            <person name="Pursley I."/>
            <person name="Horton D.L."/>
            <person name="Alikhan N.F."/>
            <person name="Baker D."/>
            <person name="Gharbi K."/>
            <person name="Hall N."/>
            <person name="Watson M."/>
            <person name="Adriaenssens E.M."/>
            <person name="Foster-Nyarko E."/>
            <person name="Jarju S."/>
            <person name="Secka A."/>
            <person name="Antonio M."/>
            <person name="Oren A."/>
            <person name="Chaudhuri R.R."/>
            <person name="La Ragione R."/>
            <person name="Hildebrand F."/>
            <person name="Pallen M.J."/>
        </authorList>
    </citation>
    <scope>NUCLEOTIDE SEQUENCE</scope>
    <source>
        <strain evidence="4">B3-4054</strain>
    </source>
</reference>
<protein>
    <submittedName>
        <fullName evidence="4">Tyrosine-type recombinase/integrase</fullName>
    </submittedName>
</protein>
<dbReference type="GO" id="GO:0015074">
    <property type="term" value="P:DNA integration"/>
    <property type="evidence" value="ECO:0007669"/>
    <property type="project" value="InterPro"/>
</dbReference>
<organism evidence="4 5">
    <name type="scientific">Candidatus Avitreponema avistercoris</name>
    <dbReference type="NCBI Taxonomy" id="2840705"/>
    <lineage>
        <taxon>Bacteria</taxon>
        <taxon>Pseudomonadati</taxon>
        <taxon>Spirochaetota</taxon>
        <taxon>Spirochaetia</taxon>
        <taxon>Spirochaetales</taxon>
        <taxon>Candidatus Avitreponema</taxon>
    </lineage>
</organism>
<dbReference type="InterPro" id="IPR013762">
    <property type="entry name" value="Integrase-like_cat_sf"/>
</dbReference>
<dbReference type="EMBL" id="JADIMS010000109">
    <property type="protein sequence ID" value="MBO8450647.1"/>
    <property type="molecule type" value="Genomic_DNA"/>
</dbReference>
<comment type="caution">
    <text evidence="4">The sequence shown here is derived from an EMBL/GenBank/DDBJ whole genome shotgun (WGS) entry which is preliminary data.</text>
</comment>
<feature type="domain" description="Tyr recombinase" evidence="3">
    <location>
        <begin position="104"/>
        <end position="281"/>
    </location>
</feature>
<accession>A0A9D9HHU8</accession>
<dbReference type="PANTHER" id="PTHR30349">
    <property type="entry name" value="PHAGE INTEGRASE-RELATED"/>
    <property type="match status" value="1"/>
</dbReference>
<dbReference type="AlphaFoldDB" id="A0A9D9HHU8"/>
<evidence type="ECO:0000256" key="2">
    <source>
        <dbReference type="ARBA" id="ARBA00023172"/>
    </source>
</evidence>
<dbReference type="InterPro" id="IPR011010">
    <property type="entry name" value="DNA_brk_join_enz"/>
</dbReference>
<dbReference type="GO" id="GO:0006310">
    <property type="term" value="P:DNA recombination"/>
    <property type="evidence" value="ECO:0007669"/>
    <property type="project" value="UniProtKB-KW"/>
</dbReference>
<evidence type="ECO:0000256" key="1">
    <source>
        <dbReference type="ARBA" id="ARBA00023125"/>
    </source>
</evidence>
<evidence type="ECO:0000259" key="3">
    <source>
        <dbReference type="PROSITE" id="PS51898"/>
    </source>
</evidence>
<dbReference type="SUPFAM" id="SSF56349">
    <property type="entry name" value="DNA breaking-rejoining enzymes"/>
    <property type="match status" value="1"/>
</dbReference>
<sequence length="295" mass="33954">MNIKVAQKKLSAFAGFLRKNDKADGTIRKYTGEVKVFLKWCRLHGIRRINMSVMERYREYIQTFRLPAGCNTALISLHRFFLFACPRKAPRLKTALFPVQRKSSCDSVFTRGEFEKLLRLAKESGEERCYFLMRILAASGMRISELAFVTRDSLSHGSCVVRNKRKTREVFIPRALCKELSEYCDRNGINGGLVFCGKKGKNILLHKSTIWRDLHRMGCQADFLPPGLSLHAHTFRHFFAKEFMERYKDLSDLADILGHSSVETTRIYTRTTSREKHSRIDALDRESAGLYGGLP</sequence>
<dbReference type="PANTHER" id="PTHR30349:SF89">
    <property type="entry name" value="INTEGRASE_RECOMBINASE"/>
    <property type="match status" value="1"/>
</dbReference>
<dbReference type="InterPro" id="IPR002104">
    <property type="entry name" value="Integrase_catalytic"/>
</dbReference>
<dbReference type="InterPro" id="IPR010998">
    <property type="entry name" value="Integrase_recombinase_N"/>
</dbReference>
<dbReference type="InterPro" id="IPR050090">
    <property type="entry name" value="Tyrosine_recombinase_XerCD"/>
</dbReference>
<dbReference type="Gene3D" id="1.10.150.130">
    <property type="match status" value="1"/>
</dbReference>
<dbReference type="Proteomes" id="UP000823616">
    <property type="component" value="Unassembled WGS sequence"/>
</dbReference>
<reference evidence="4" key="1">
    <citation type="submission" date="2020-10" db="EMBL/GenBank/DDBJ databases">
        <authorList>
            <person name="Gilroy R."/>
        </authorList>
    </citation>
    <scope>NUCLEOTIDE SEQUENCE</scope>
    <source>
        <strain evidence="4">B3-4054</strain>
    </source>
</reference>
<evidence type="ECO:0000313" key="4">
    <source>
        <dbReference type="EMBL" id="MBO8450647.1"/>
    </source>
</evidence>
<evidence type="ECO:0000313" key="5">
    <source>
        <dbReference type="Proteomes" id="UP000823616"/>
    </source>
</evidence>